<reference evidence="8 9" key="1">
    <citation type="journal article" date="2022" name="Nat. Genet.">
        <title>Improved pea reference genome and pan-genome highlight genomic features and evolutionary characteristics.</title>
        <authorList>
            <person name="Yang T."/>
            <person name="Liu R."/>
            <person name="Luo Y."/>
            <person name="Hu S."/>
            <person name="Wang D."/>
            <person name="Wang C."/>
            <person name="Pandey M.K."/>
            <person name="Ge S."/>
            <person name="Xu Q."/>
            <person name="Li N."/>
            <person name="Li G."/>
            <person name="Huang Y."/>
            <person name="Saxena R.K."/>
            <person name="Ji Y."/>
            <person name="Li M."/>
            <person name="Yan X."/>
            <person name="He Y."/>
            <person name="Liu Y."/>
            <person name="Wang X."/>
            <person name="Xiang C."/>
            <person name="Varshney R.K."/>
            <person name="Ding H."/>
            <person name="Gao S."/>
            <person name="Zong X."/>
        </authorList>
    </citation>
    <scope>NUCLEOTIDE SEQUENCE [LARGE SCALE GENOMIC DNA]</scope>
    <source>
        <strain evidence="8 9">cv. Zhongwan 6</strain>
    </source>
</reference>
<dbReference type="SUPFAM" id="SSF118290">
    <property type="entry name" value="WRKY DNA-binding domain"/>
    <property type="match status" value="1"/>
</dbReference>
<feature type="region of interest" description="Disordered" evidence="6">
    <location>
        <begin position="1"/>
        <end position="20"/>
    </location>
</feature>
<keyword evidence="3" id="KW-0238">DNA-binding</keyword>
<dbReference type="InterPro" id="IPR003657">
    <property type="entry name" value="WRKY_dom"/>
</dbReference>
<dbReference type="Pfam" id="PF03106">
    <property type="entry name" value="WRKY"/>
    <property type="match status" value="1"/>
</dbReference>
<feature type="compositionally biased region" description="Basic and acidic residues" evidence="6">
    <location>
        <begin position="1"/>
        <end position="18"/>
    </location>
</feature>
<evidence type="ECO:0000313" key="8">
    <source>
        <dbReference type="EMBL" id="KAI5437712.1"/>
    </source>
</evidence>
<name>A0A9D4YEX2_PEA</name>
<protein>
    <submittedName>
        <fullName evidence="8">WRKY transcription factor 3, variant 2</fullName>
    </submittedName>
</protein>
<dbReference type="InterPro" id="IPR044810">
    <property type="entry name" value="WRKY_plant"/>
</dbReference>
<dbReference type="Proteomes" id="UP001058974">
    <property type="component" value="Chromosome 2"/>
</dbReference>
<dbReference type="Gramene" id="Psat02G0372200-T2">
    <property type="protein sequence ID" value="KAI5437712.1"/>
    <property type="gene ID" value="KIW84_023722"/>
</dbReference>
<sequence length="163" mass="18375">ETEVEEKRVEPDSKRRNTEVAVSDPIVLSHRTVVEPRIIVQTTSEVDLLDDGYRWRKYGQKVVKGNPYPRSYYKCTTPGCNVRKHVERASTDPKAVITTYEGKHNHDVPAAKTNSHTFANKNASQLKSQSTISEQPSFANIGSVGGNEQQPVARLRLKEERIT</sequence>
<evidence type="ECO:0000256" key="6">
    <source>
        <dbReference type="SAM" id="MobiDB-lite"/>
    </source>
</evidence>
<dbReference type="FunFam" id="2.20.25.80:FF:000001">
    <property type="entry name" value="WRKY transcription factor 33"/>
    <property type="match status" value="1"/>
</dbReference>
<dbReference type="GO" id="GO:0005634">
    <property type="term" value="C:nucleus"/>
    <property type="evidence" value="ECO:0007669"/>
    <property type="project" value="UniProtKB-SubCell"/>
</dbReference>
<keyword evidence="2" id="KW-0805">Transcription regulation</keyword>
<evidence type="ECO:0000256" key="5">
    <source>
        <dbReference type="ARBA" id="ARBA00023242"/>
    </source>
</evidence>
<dbReference type="AlphaFoldDB" id="A0A9D4YEX2"/>
<dbReference type="Gene3D" id="2.20.25.80">
    <property type="entry name" value="WRKY domain"/>
    <property type="match status" value="1"/>
</dbReference>
<keyword evidence="4" id="KW-0804">Transcription</keyword>
<feature type="domain" description="WRKY" evidence="7">
    <location>
        <begin position="44"/>
        <end position="109"/>
    </location>
</feature>
<comment type="caution">
    <text evidence="8">The sequence shown here is derived from an EMBL/GenBank/DDBJ whole genome shotgun (WGS) entry which is preliminary data.</text>
</comment>
<feature type="non-terminal residue" evidence="8">
    <location>
        <position position="163"/>
    </location>
</feature>
<dbReference type="GO" id="GO:0043565">
    <property type="term" value="F:sequence-specific DNA binding"/>
    <property type="evidence" value="ECO:0007669"/>
    <property type="project" value="InterPro"/>
</dbReference>
<organism evidence="8 9">
    <name type="scientific">Pisum sativum</name>
    <name type="common">Garden pea</name>
    <name type="synonym">Lathyrus oleraceus</name>
    <dbReference type="NCBI Taxonomy" id="3888"/>
    <lineage>
        <taxon>Eukaryota</taxon>
        <taxon>Viridiplantae</taxon>
        <taxon>Streptophyta</taxon>
        <taxon>Embryophyta</taxon>
        <taxon>Tracheophyta</taxon>
        <taxon>Spermatophyta</taxon>
        <taxon>Magnoliopsida</taxon>
        <taxon>eudicotyledons</taxon>
        <taxon>Gunneridae</taxon>
        <taxon>Pentapetalae</taxon>
        <taxon>rosids</taxon>
        <taxon>fabids</taxon>
        <taxon>Fabales</taxon>
        <taxon>Fabaceae</taxon>
        <taxon>Papilionoideae</taxon>
        <taxon>50 kb inversion clade</taxon>
        <taxon>NPAAA clade</taxon>
        <taxon>Hologalegina</taxon>
        <taxon>IRL clade</taxon>
        <taxon>Fabeae</taxon>
        <taxon>Lathyrus</taxon>
    </lineage>
</organism>
<proteinExistence type="predicted"/>
<evidence type="ECO:0000313" key="9">
    <source>
        <dbReference type="Proteomes" id="UP001058974"/>
    </source>
</evidence>
<dbReference type="SMART" id="SM00774">
    <property type="entry name" value="WRKY"/>
    <property type="match status" value="1"/>
</dbReference>
<evidence type="ECO:0000259" key="7">
    <source>
        <dbReference type="PROSITE" id="PS50811"/>
    </source>
</evidence>
<dbReference type="PANTHER" id="PTHR31221">
    <property type="entry name" value="WRKY TRANSCRIPTION FACTOR PROTEIN 1-RELATED"/>
    <property type="match status" value="1"/>
</dbReference>
<keyword evidence="9" id="KW-1185">Reference proteome</keyword>
<dbReference type="EMBL" id="JAMSHJ010000002">
    <property type="protein sequence ID" value="KAI5437712.1"/>
    <property type="molecule type" value="Genomic_DNA"/>
</dbReference>
<comment type="subcellular location">
    <subcellularLocation>
        <location evidence="1">Nucleus</location>
    </subcellularLocation>
</comment>
<gene>
    <name evidence="8" type="ORF">KIW84_023722</name>
</gene>
<dbReference type="InterPro" id="IPR036576">
    <property type="entry name" value="WRKY_dom_sf"/>
</dbReference>
<dbReference type="PROSITE" id="PS50811">
    <property type="entry name" value="WRKY"/>
    <property type="match status" value="1"/>
</dbReference>
<evidence type="ECO:0000256" key="2">
    <source>
        <dbReference type="ARBA" id="ARBA00023015"/>
    </source>
</evidence>
<evidence type="ECO:0000256" key="4">
    <source>
        <dbReference type="ARBA" id="ARBA00023163"/>
    </source>
</evidence>
<keyword evidence="5" id="KW-0539">Nucleus</keyword>
<feature type="compositionally biased region" description="Polar residues" evidence="6">
    <location>
        <begin position="123"/>
        <end position="150"/>
    </location>
</feature>
<dbReference type="GO" id="GO:0003700">
    <property type="term" value="F:DNA-binding transcription factor activity"/>
    <property type="evidence" value="ECO:0007669"/>
    <property type="project" value="InterPro"/>
</dbReference>
<evidence type="ECO:0000256" key="3">
    <source>
        <dbReference type="ARBA" id="ARBA00023125"/>
    </source>
</evidence>
<evidence type="ECO:0000256" key="1">
    <source>
        <dbReference type="ARBA" id="ARBA00004123"/>
    </source>
</evidence>
<accession>A0A9D4YEX2</accession>
<feature type="region of interest" description="Disordered" evidence="6">
    <location>
        <begin position="123"/>
        <end position="163"/>
    </location>
</feature>
<dbReference type="PANTHER" id="PTHR31221:SF130">
    <property type="entry name" value="WRKY TRANSCRIPTION FACTOR 3-RELATED"/>
    <property type="match status" value="1"/>
</dbReference>